<organism evidence="1 2">
    <name type="scientific">Mytilus edulis</name>
    <name type="common">Blue mussel</name>
    <dbReference type="NCBI Taxonomy" id="6550"/>
    <lineage>
        <taxon>Eukaryota</taxon>
        <taxon>Metazoa</taxon>
        <taxon>Spiralia</taxon>
        <taxon>Lophotrochozoa</taxon>
        <taxon>Mollusca</taxon>
        <taxon>Bivalvia</taxon>
        <taxon>Autobranchia</taxon>
        <taxon>Pteriomorphia</taxon>
        <taxon>Mytilida</taxon>
        <taxon>Mytiloidea</taxon>
        <taxon>Mytilidae</taxon>
        <taxon>Mytilinae</taxon>
        <taxon>Mytilus</taxon>
    </lineage>
</organism>
<accession>A0A8S3QYJ5</accession>
<comment type="caution">
    <text evidence="1">The sequence shown here is derived from an EMBL/GenBank/DDBJ whole genome shotgun (WGS) entry which is preliminary data.</text>
</comment>
<evidence type="ECO:0000313" key="1">
    <source>
        <dbReference type="EMBL" id="CAG2199383.1"/>
    </source>
</evidence>
<dbReference type="EMBL" id="CAJPWZ010000721">
    <property type="protein sequence ID" value="CAG2199383.1"/>
    <property type="molecule type" value="Genomic_DNA"/>
</dbReference>
<dbReference type="Proteomes" id="UP000683360">
    <property type="component" value="Unassembled WGS sequence"/>
</dbReference>
<protein>
    <submittedName>
        <fullName evidence="1">Uncharacterized protein</fullName>
    </submittedName>
</protein>
<gene>
    <name evidence="1" type="ORF">MEDL_14143</name>
</gene>
<dbReference type="OrthoDB" id="10306357at2759"/>
<proteinExistence type="predicted"/>
<name>A0A8S3QYJ5_MYTED</name>
<sequence length="251" mass="28866">MCRSEDGDEASIDPVSSNMRCGSRIKPFKYQGVFLNKSLNRSTRFLNFNLTIQMNRRKKQYIYNKEVFFEIGFAYATIHTNFLRDAGTGMWEITASACENKYGICFGEMNGIFPNIDHDIMIRGNFRNINIDLTVYSVYRNSASDGYDNDILTPVVALHQPDLMNIAITVNSSFHSIGFDRSTLHRHLFISGDKRTVSNHDIDTKSVCLLNAKKPFIYSYMSYQQEINEFKQAIDIKIFHPLDVKSGDQFL</sequence>
<evidence type="ECO:0000313" key="2">
    <source>
        <dbReference type="Proteomes" id="UP000683360"/>
    </source>
</evidence>
<keyword evidence="2" id="KW-1185">Reference proteome</keyword>
<dbReference type="AlphaFoldDB" id="A0A8S3QYJ5"/>
<reference evidence="1" key="1">
    <citation type="submission" date="2021-03" db="EMBL/GenBank/DDBJ databases">
        <authorList>
            <person name="Bekaert M."/>
        </authorList>
    </citation>
    <scope>NUCLEOTIDE SEQUENCE</scope>
</reference>